<dbReference type="InterPro" id="IPR036850">
    <property type="entry name" value="NDK-like_dom_sf"/>
</dbReference>
<evidence type="ECO:0000256" key="2">
    <source>
        <dbReference type="ARBA" id="ARBA00008142"/>
    </source>
</evidence>
<dbReference type="Gene3D" id="3.30.70.141">
    <property type="entry name" value="Nucleoside diphosphate kinase-like domain"/>
    <property type="match status" value="1"/>
</dbReference>
<evidence type="ECO:0000256" key="1">
    <source>
        <dbReference type="ARBA" id="ARBA00001946"/>
    </source>
</evidence>
<dbReference type="InterPro" id="IPR034907">
    <property type="entry name" value="NDK-like_dom"/>
</dbReference>
<dbReference type="EC" id="2.7.4.6" evidence="3"/>
<evidence type="ECO:0000256" key="3">
    <source>
        <dbReference type="ARBA" id="ARBA00012966"/>
    </source>
</evidence>
<reference evidence="8 9" key="1">
    <citation type="journal article" date="2015" name="Nature">
        <title>rRNA introns, odd ribosomes, and small enigmatic genomes across a large radiation of phyla.</title>
        <authorList>
            <person name="Brown C.T."/>
            <person name="Hug L.A."/>
            <person name="Thomas B.C."/>
            <person name="Sharon I."/>
            <person name="Castelle C.J."/>
            <person name="Singh A."/>
            <person name="Wilkins M.J."/>
            <person name="Williams K.H."/>
            <person name="Banfield J.F."/>
        </authorList>
    </citation>
    <scope>NUCLEOTIDE SEQUENCE [LARGE SCALE GENOMIC DNA]</scope>
</reference>
<protein>
    <recommendedName>
        <fullName evidence="3">nucleoside-diphosphate kinase</fullName>
        <ecNumber evidence="3">2.7.4.6</ecNumber>
    </recommendedName>
</protein>
<keyword evidence="5 8" id="KW-0418">Kinase</keyword>
<dbReference type="CDD" id="cd04413">
    <property type="entry name" value="NDPk_I"/>
    <property type="match status" value="1"/>
</dbReference>
<dbReference type="GO" id="GO:0004550">
    <property type="term" value="F:nucleoside diphosphate kinase activity"/>
    <property type="evidence" value="ECO:0007669"/>
    <property type="project" value="UniProtKB-EC"/>
</dbReference>
<accession>A0A0G1IL95</accession>
<dbReference type="Proteomes" id="UP000034087">
    <property type="component" value="Unassembled WGS sequence"/>
</dbReference>
<name>A0A0G1IL95_9BACT</name>
<dbReference type="AlphaFoldDB" id="A0A0G1IL95"/>
<proteinExistence type="inferred from homology"/>
<evidence type="ECO:0000256" key="5">
    <source>
        <dbReference type="ARBA" id="ARBA00022777"/>
    </source>
</evidence>
<feature type="domain" description="Nucleoside diphosphate kinase-like" evidence="7">
    <location>
        <begin position="7"/>
        <end position="187"/>
    </location>
</feature>
<comment type="caution">
    <text evidence="6">Lacks conserved residue(s) required for the propagation of feature annotation.</text>
</comment>
<evidence type="ECO:0000313" key="8">
    <source>
        <dbReference type="EMBL" id="KKT60141.1"/>
    </source>
</evidence>
<dbReference type="Pfam" id="PF00334">
    <property type="entry name" value="NDK"/>
    <property type="match status" value="2"/>
</dbReference>
<comment type="similarity">
    <text evidence="2 6">Belongs to the NDK family.</text>
</comment>
<dbReference type="PATRIC" id="fig|1618645.3.peg.259"/>
<comment type="cofactor">
    <cofactor evidence="1">
        <name>Mg(2+)</name>
        <dbReference type="ChEBI" id="CHEBI:18420"/>
    </cofactor>
</comment>
<organism evidence="8 9">
    <name type="scientific">Candidatus Giovannonibacteria bacterium GW2011_GWA1_44_25</name>
    <dbReference type="NCBI Taxonomy" id="1618645"/>
    <lineage>
        <taxon>Bacteria</taxon>
        <taxon>Candidatus Giovannoniibacteriota</taxon>
    </lineage>
</organism>
<sequence length="197" mass="22191">MTHKPKEERTLVLIKPDGVKRGLAGEVVRRIEQRGLKIVALKMIWVTKDQIDKHYPKDPAWVHRLGEKSLGTYQKYGIDPVQALGTADADEIGKMVRGWIVDFMVSGPLVKMVVEGVHAIDMVRKLCGNTLPNLAEMGTIRGDYSVDSPALANSDKRAVHNIIHASETSEEAAHELAYWFSKDEIHDYKRAEEDIMF</sequence>
<evidence type="ECO:0000313" key="9">
    <source>
        <dbReference type="Proteomes" id="UP000034087"/>
    </source>
</evidence>
<keyword evidence="4" id="KW-0808">Transferase</keyword>
<evidence type="ECO:0000256" key="6">
    <source>
        <dbReference type="PROSITE-ProRule" id="PRU00706"/>
    </source>
</evidence>
<dbReference type="PROSITE" id="PS51374">
    <property type="entry name" value="NDPK_LIKE"/>
    <property type="match status" value="1"/>
</dbReference>
<comment type="caution">
    <text evidence="8">The sequence shown here is derived from an EMBL/GenBank/DDBJ whole genome shotgun (WGS) entry which is preliminary data.</text>
</comment>
<dbReference type="PANTHER" id="PTHR11349">
    <property type="entry name" value="NUCLEOSIDE DIPHOSPHATE KINASE"/>
    <property type="match status" value="1"/>
</dbReference>
<evidence type="ECO:0000259" key="7">
    <source>
        <dbReference type="SMART" id="SM00562"/>
    </source>
</evidence>
<gene>
    <name evidence="8" type="ORF">UW53_C0003G0052</name>
</gene>
<evidence type="ECO:0000256" key="4">
    <source>
        <dbReference type="ARBA" id="ARBA00022679"/>
    </source>
</evidence>
<dbReference type="SMART" id="SM00562">
    <property type="entry name" value="NDK"/>
    <property type="match status" value="1"/>
</dbReference>
<dbReference type="EMBL" id="LCIR01000003">
    <property type="protein sequence ID" value="KKT60141.1"/>
    <property type="molecule type" value="Genomic_DNA"/>
</dbReference>
<dbReference type="SUPFAM" id="SSF54919">
    <property type="entry name" value="Nucleoside diphosphate kinase, NDK"/>
    <property type="match status" value="1"/>
</dbReference>